<dbReference type="RefSeq" id="WP_280656578.1">
    <property type="nucleotide sequence ID" value="NZ_JANQDO010000036.1"/>
</dbReference>
<comment type="caution">
    <text evidence="2">The sequence shown here is derived from an EMBL/GenBank/DDBJ whole genome shotgun (WGS) entry which is preliminary data.</text>
</comment>
<dbReference type="InterPro" id="IPR021255">
    <property type="entry name" value="DUF2807"/>
</dbReference>
<dbReference type="Pfam" id="PF10988">
    <property type="entry name" value="DUF2807"/>
    <property type="match status" value="1"/>
</dbReference>
<reference evidence="2 3" key="1">
    <citation type="journal article" date="2023" name="J. Phycol.">
        <title>Chrysosporum ovalisporum is synonymous with the true-branching cyanobacterium Umezakia natans (Nostocales/Aphanizomenonaceae).</title>
        <authorList>
            <person name="McGregor G.B."/>
            <person name="Sendall B.C."/>
            <person name="Niiyama Y."/>
            <person name="Tuji A."/>
            <person name="Willis A."/>
        </authorList>
    </citation>
    <scope>NUCLEOTIDE SEQUENCE [LARGE SCALE GENOMIC DNA]</scope>
    <source>
        <strain evidence="2 3">FSS-43</strain>
    </source>
</reference>
<dbReference type="EMBL" id="JANQDO010000036">
    <property type="protein sequence ID" value="MDH6056165.1"/>
    <property type="molecule type" value="Genomic_DNA"/>
</dbReference>
<name>A0ABT6K1B2_9CYAN</name>
<gene>
    <name evidence="2" type="ORF">NWP19_05040</name>
</gene>
<proteinExistence type="predicted"/>
<evidence type="ECO:0000313" key="2">
    <source>
        <dbReference type="EMBL" id="MDH6056165.1"/>
    </source>
</evidence>
<organism evidence="2 3">
    <name type="scientific">Umezakia ovalisporum FSS-43</name>
    <dbReference type="NCBI Taxonomy" id="2740520"/>
    <lineage>
        <taxon>Bacteria</taxon>
        <taxon>Bacillati</taxon>
        <taxon>Cyanobacteriota</taxon>
        <taxon>Cyanophyceae</taxon>
        <taxon>Nostocales</taxon>
        <taxon>Nodulariaceae</taxon>
        <taxon>Umezakia</taxon>
    </lineage>
</organism>
<accession>A0ABT6K1B2</accession>
<feature type="domain" description="Putative auto-transporter adhesin head GIN" evidence="1">
    <location>
        <begin position="27"/>
        <end position="206"/>
    </location>
</feature>
<keyword evidence="3" id="KW-1185">Reference proteome</keyword>
<dbReference type="Gene3D" id="2.160.20.120">
    <property type="match status" value="1"/>
</dbReference>
<dbReference type="Proteomes" id="UP001159371">
    <property type="component" value="Unassembled WGS sequence"/>
</dbReference>
<evidence type="ECO:0000313" key="3">
    <source>
        <dbReference type="Proteomes" id="UP001159371"/>
    </source>
</evidence>
<evidence type="ECO:0000259" key="1">
    <source>
        <dbReference type="Pfam" id="PF10988"/>
    </source>
</evidence>
<sequence>AVVLISCERADVGPEQPDRRTYGLKGFDALQMGSAFRVDVRQGSAFAITASGDRRNLDDLDVWVSQGTLHARYRFHRNRQYNTRFEITMPSLAYAEFSGASNATVRGFSGNQSFDLRLSGASKADVEVQATRADLRLSGASNLDLRGTFQRLEADASGASRLEAFNAPADEADVEASGASSIRLNVARSLKAVATGASNVVYRGNPAVDARPSGGSSVRKE</sequence>
<feature type="non-terminal residue" evidence="2">
    <location>
        <position position="1"/>
    </location>
</feature>
<protein>
    <submittedName>
        <fullName evidence="2">DUF2807 domain-containing protein</fullName>
    </submittedName>
</protein>